<dbReference type="Proteomes" id="UP000325113">
    <property type="component" value="Unassembled WGS sequence"/>
</dbReference>
<feature type="coiled-coil region" evidence="1">
    <location>
        <begin position="508"/>
        <end position="542"/>
    </location>
</feature>
<keyword evidence="1" id="KW-0175">Coiled coil</keyword>
<comment type="caution">
    <text evidence="3">The sequence shown here is derived from an EMBL/GenBank/DDBJ whole genome shotgun (WGS) entry which is preliminary data.</text>
</comment>
<evidence type="ECO:0000313" key="3">
    <source>
        <dbReference type="EMBL" id="KAA0160630.1"/>
    </source>
</evidence>
<sequence length="618" mass="66295">MAAPSRLPKPIDLPWKCHVWSAELLPEGGEVEAGPILVEVFLIAPVGAAGAPSATLSIEVDPSEPKFVGITLPEEWVTAAACEVTAQWKPTRLASSGGAAAGAKPARWSSRRLLRFPSFAESELAVQERGCVAAHAPETTGALWRRYERAAKDRDSALEAKAKTHARSIQLSADVARLTVELEALRELEHGAGRADELRNALQRVESLELQLGQANASITALRERARSAASEGTSRASAQELAVKEAEDKVHIAHAEASALRVQVRQLEASLSESEAAKELLQRQSTELRARVAALECDGGGRAAEAEAEAKARSEQSCEAALRFQSSQLEDEVAQLRRQLSEASEGAAAAMQKESEAQQALMEQAAARQRLDRRHREEVCTLREQLDAAMRACQEHKDAAMAARLEAARAPAPAAAAAGPDADTLARELASAQERLRIANRSIDDLRSAARRAEVTTRDHMETIDSLTARLFAASDEARVRPPAADTAGDRAMAHDQAELEQLRPRVQTLRAEVESLRAVIRSLRQTMAEQQREAADRTSELMARLIQAQEADGQVAGARPDLQPAAAQPNPVPVPPPPAPGAARGGNRAAFEAAVAMEQAEEERRRAAGAAAPRDG</sequence>
<organism evidence="3 4">
    <name type="scientific">Cafeteria roenbergensis</name>
    <name type="common">Marine flagellate</name>
    <dbReference type="NCBI Taxonomy" id="33653"/>
    <lineage>
        <taxon>Eukaryota</taxon>
        <taxon>Sar</taxon>
        <taxon>Stramenopiles</taxon>
        <taxon>Bigyra</taxon>
        <taxon>Opalozoa</taxon>
        <taxon>Bicosoecida</taxon>
        <taxon>Cafeteriaceae</taxon>
        <taxon>Cafeteria</taxon>
    </lineage>
</organism>
<feature type="compositionally biased region" description="Low complexity" evidence="2">
    <location>
        <begin position="583"/>
        <end position="600"/>
    </location>
</feature>
<accession>A0A5A8D8L6</accession>
<gene>
    <name evidence="3" type="ORF">FNF31_04181</name>
</gene>
<dbReference type="EMBL" id="VLTM01000042">
    <property type="protein sequence ID" value="KAA0160630.1"/>
    <property type="molecule type" value="Genomic_DNA"/>
</dbReference>
<evidence type="ECO:0000313" key="4">
    <source>
        <dbReference type="Proteomes" id="UP000325113"/>
    </source>
</evidence>
<feature type="coiled-coil region" evidence="1">
    <location>
        <begin position="198"/>
        <end position="225"/>
    </location>
</feature>
<name>A0A5A8D8L6_CAFRO</name>
<dbReference type="Gene3D" id="1.10.287.1490">
    <property type="match status" value="1"/>
</dbReference>
<feature type="compositionally biased region" description="Low complexity" evidence="2">
    <location>
        <begin position="358"/>
        <end position="369"/>
    </location>
</feature>
<dbReference type="AlphaFoldDB" id="A0A5A8D8L6"/>
<reference evidence="3 4" key="1">
    <citation type="submission" date="2019-07" db="EMBL/GenBank/DDBJ databases">
        <title>Genomes of Cafeteria roenbergensis.</title>
        <authorList>
            <person name="Fischer M.G."/>
            <person name="Hackl T."/>
            <person name="Roman M."/>
        </authorList>
    </citation>
    <scope>NUCLEOTIDE SEQUENCE [LARGE SCALE GENOMIC DNA]</scope>
    <source>
        <strain evidence="3 4">Cflag</strain>
    </source>
</reference>
<evidence type="ECO:0000256" key="1">
    <source>
        <dbReference type="SAM" id="Coils"/>
    </source>
</evidence>
<feature type="region of interest" description="Disordered" evidence="2">
    <location>
        <begin position="563"/>
        <end position="618"/>
    </location>
</feature>
<proteinExistence type="predicted"/>
<feature type="coiled-coil region" evidence="1">
    <location>
        <begin position="423"/>
        <end position="450"/>
    </location>
</feature>
<feature type="compositionally biased region" description="Pro residues" evidence="2">
    <location>
        <begin position="572"/>
        <end position="582"/>
    </location>
</feature>
<protein>
    <submittedName>
        <fullName evidence="3">Uncharacterized protein</fullName>
    </submittedName>
</protein>
<evidence type="ECO:0000256" key="2">
    <source>
        <dbReference type="SAM" id="MobiDB-lite"/>
    </source>
</evidence>
<feature type="region of interest" description="Disordered" evidence="2">
    <location>
        <begin position="353"/>
        <end position="375"/>
    </location>
</feature>